<dbReference type="GO" id="GO:0006152">
    <property type="term" value="P:purine nucleoside catabolic process"/>
    <property type="evidence" value="ECO:0007669"/>
    <property type="project" value="TreeGrafter"/>
</dbReference>
<feature type="domain" description="Inosine/uridine-preferring nucleoside hydrolase" evidence="3">
    <location>
        <begin position="5"/>
        <end position="298"/>
    </location>
</feature>
<proteinExistence type="predicted"/>
<dbReference type="InterPro" id="IPR023186">
    <property type="entry name" value="IUNH"/>
</dbReference>
<dbReference type="PANTHER" id="PTHR12304:SF4">
    <property type="entry name" value="URIDINE NUCLEOSIDASE"/>
    <property type="match status" value="1"/>
</dbReference>
<evidence type="ECO:0000259" key="3">
    <source>
        <dbReference type="Pfam" id="PF01156"/>
    </source>
</evidence>
<evidence type="ECO:0000313" key="4">
    <source>
        <dbReference type="EMBL" id="PSJ64694.1"/>
    </source>
</evidence>
<dbReference type="PANTHER" id="PTHR12304">
    <property type="entry name" value="INOSINE-URIDINE PREFERRING NUCLEOSIDE HYDROLASE"/>
    <property type="match status" value="1"/>
</dbReference>
<dbReference type="SUPFAM" id="SSF53590">
    <property type="entry name" value="Nucleoside hydrolase"/>
    <property type="match status" value="1"/>
</dbReference>
<keyword evidence="1" id="KW-0378">Hydrolase</keyword>
<name>A0A2P7SQB8_9HYPH</name>
<keyword evidence="2" id="KW-0326">Glycosidase</keyword>
<evidence type="ECO:0000256" key="1">
    <source>
        <dbReference type="ARBA" id="ARBA00022801"/>
    </source>
</evidence>
<dbReference type="Pfam" id="PF01156">
    <property type="entry name" value="IU_nuc_hydro"/>
    <property type="match status" value="1"/>
</dbReference>
<dbReference type="GO" id="GO:0008477">
    <property type="term" value="F:purine nucleosidase activity"/>
    <property type="evidence" value="ECO:0007669"/>
    <property type="project" value="TreeGrafter"/>
</dbReference>
<organism evidence="4 5">
    <name type="scientific">Kumtagia ephedrae</name>
    <dbReference type="NCBI Taxonomy" id="2116701"/>
    <lineage>
        <taxon>Bacteria</taxon>
        <taxon>Pseudomonadati</taxon>
        <taxon>Pseudomonadota</taxon>
        <taxon>Alphaproteobacteria</taxon>
        <taxon>Hyphomicrobiales</taxon>
        <taxon>Phyllobacteriaceae</taxon>
        <taxon>Kumtagia</taxon>
    </lineage>
</organism>
<sequence>MTSPILHDCDPGNDDALAILVAAGHAGLDLRAVTTGAGHLAWERTARNAAITVARSGRRGIPVAAGAQAPLVRERLIAGVLDLESALDPNRPDLEAVGLDRRHSAELIAETARKGATTIVTTGPLTNLAMALRREPELSDQIQRIVTLGGAWGLGNKTAAAEWNILCDPEAAAIVFGAGIPVTLIPVDGAANAGITPSLITSTEAIGGPVGSFAAELLRSLVSTFQPGLFGPDHMPLNDPVAPLVAADPTLARLVPARVDVELAGKFTYGRTVIDFAGRAGRPPNADVVIGLDEERVHRAFVDAIARLAN</sequence>
<protein>
    <recommendedName>
        <fullName evidence="3">Inosine/uridine-preferring nucleoside hydrolase domain-containing protein</fullName>
    </recommendedName>
</protein>
<evidence type="ECO:0000313" key="5">
    <source>
        <dbReference type="Proteomes" id="UP000241229"/>
    </source>
</evidence>
<evidence type="ECO:0000256" key="2">
    <source>
        <dbReference type="ARBA" id="ARBA00023295"/>
    </source>
</evidence>
<accession>A0A2P7SQB8</accession>
<comment type="caution">
    <text evidence="4">The sequence shown here is derived from an EMBL/GenBank/DDBJ whole genome shotgun (WGS) entry which is preliminary data.</text>
</comment>
<dbReference type="InterPro" id="IPR001910">
    <property type="entry name" value="Inosine/uridine_hydrolase_dom"/>
</dbReference>
<reference evidence="4 5" key="1">
    <citation type="submission" date="2018-03" db="EMBL/GenBank/DDBJ databases">
        <title>The draft genome of Mesorhizobium sp. 6GN-30.</title>
        <authorList>
            <person name="Liu L."/>
            <person name="Li L."/>
            <person name="Wang T."/>
            <person name="Zhang X."/>
            <person name="Liang L."/>
        </authorList>
    </citation>
    <scope>NUCLEOTIDE SEQUENCE [LARGE SCALE GENOMIC DNA]</scope>
    <source>
        <strain evidence="4 5">6GN30</strain>
    </source>
</reference>
<dbReference type="OrthoDB" id="9797882at2"/>
<dbReference type="InterPro" id="IPR036452">
    <property type="entry name" value="Ribo_hydro-like"/>
</dbReference>
<dbReference type="GO" id="GO:0005829">
    <property type="term" value="C:cytosol"/>
    <property type="evidence" value="ECO:0007669"/>
    <property type="project" value="TreeGrafter"/>
</dbReference>
<dbReference type="EMBL" id="PXYK01000003">
    <property type="protein sequence ID" value="PSJ64694.1"/>
    <property type="molecule type" value="Genomic_DNA"/>
</dbReference>
<dbReference type="RefSeq" id="WP_106770738.1">
    <property type="nucleotide sequence ID" value="NZ_PXYK01000003.1"/>
</dbReference>
<keyword evidence="5" id="KW-1185">Reference proteome</keyword>
<dbReference type="Gene3D" id="3.90.245.10">
    <property type="entry name" value="Ribonucleoside hydrolase-like"/>
    <property type="match status" value="1"/>
</dbReference>
<dbReference type="Proteomes" id="UP000241229">
    <property type="component" value="Unassembled WGS sequence"/>
</dbReference>
<gene>
    <name evidence="4" type="ORF">C7I84_03305</name>
</gene>
<dbReference type="AlphaFoldDB" id="A0A2P7SQB8"/>